<evidence type="ECO:0000313" key="3">
    <source>
        <dbReference type="Proteomes" id="UP000030764"/>
    </source>
</evidence>
<feature type="non-terminal residue" evidence="2">
    <location>
        <position position="20"/>
    </location>
</feature>
<keyword evidence="3" id="KW-1185">Reference proteome</keyword>
<protein>
    <submittedName>
        <fullName evidence="2">Uncharacterized protein</fullName>
    </submittedName>
</protein>
<proteinExistence type="predicted"/>
<reference evidence="2 3" key="1">
    <citation type="journal article" date="2014" name="Nat. Genet.">
        <title>Genome and transcriptome of the porcine whipworm Trichuris suis.</title>
        <authorList>
            <person name="Jex A.R."/>
            <person name="Nejsum P."/>
            <person name="Schwarz E.M."/>
            <person name="Hu L."/>
            <person name="Young N.D."/>
            <person name="Hall R.S."/>
            <person name="Korhonen P.K."/>
            <person name="Liao S."/>
            <person name="Thamsborg S."/>
            <person name="Xia J."/>
            <person name="Xu P."/>
            <person name="Wang S."/>
            <person name="Scheerlinck J.P."/>
            <person name="Hofmann A."/>
            <person name="Sternberg P.W."/>
            <person name="Wang J."/>
            <person name="Gasser R.B."/>
        </authorList>
    </citation>
    <scope>NUCLEOTIDE SEQUENCE [LARGE SCALE GENOMIC DNA]</scope>
    <source>
        <strain evidence="2">DCEP-RM93F</strain>
        <strain evidence="1">DCEP-RM93M</strain>
    </source>
</reference>
<evidence type="ECO:0000313" key="1">
    <source>
        <dbReference type="EMBL" id="KFD57423.1"/>
    </source>
</evidence>
<name>A0A085NAN3_9BILA</name>
<dbReference type="Proteomes" id="UP000030758">
    <property type="component" value="Unassembled WGS sequence"/>
</dbReference>
<dbReference type="EMBL" id="KL367523">
    <property type="protein sequence ID" value="KFD66529.1"/>
    <property type="molecule type" value="Genomic_DNA"/>
</dbReference>
<dbReference type="EMBL" id="KL363188">
    <property type="protein sequence ID" value="KFD57423.1"/>
    <property type="molecule type" value="Genomic_DNA"/>
</dbReference>
<organism evidence="2">
    <name type="scientific">Trichuris suis</name>
    <name type="common">pig whipworm</name>
    <dbReference type="NCBI Taxonomy" id="68888"/>
    <lineage>
        <taxon>Eukaryota</taxon>
        <taxon>Metazoa</taxon>
        <taxon>Ecdysozoa</taxon>
        <taxon>Nematoda</taxon>
        <taxon>Enoplea</taxon>
        <taxon>Dorylaimia</taxon>
        <taxon>Trichinellida</taxon>
        <taxon>Trichuridae</taxon>
        <taxon>Trichuris</taxon>
    </lineage>
</organism>
<gene>
    <name evidence="1" type="ORF">M513_01526</name>
    <name evidence="2" type="ORF">M514_01526</name>
</gene>
<accession>A0A085NAN3</accession>
<feature type="non-terminal residue" evidence="2">
    <location>
        <position position="1"/>
    </location>
</feature>
<dbReference type="Proteomes" id="UP000030764">
    <property type="component" value="Unassembled WGS sequence"/>
</dbReference>
<dbReference type="AlphaFoldDB" id="A0A085NAN3"/>
<evidence type="ECO:0000313" key="2">
    <source>
        <dbReference type="EMBL" id="KFD66529.1"/>
    </source>
</evidence>
<sequence length="20" mass="2132">GTSCNSTNFNLRTTPVFGCL</sequence>